<dbReference type="AlphaFoldDB" id="A0AAE0GRG9"/>
<evidence type="ECO:0000256" key="5">
    <source>
        <dbReference type="SAM" id="MobiDB-lite"/>
    </source>
</evidence>
<feature type="coiled-coil region" evidence="4">
    <location>
        <begin position="423"/>
        <end position="454"/>
    </location>
</feature>
<dbReference type="PANTHER" id="PTHR24171:SF10">
    <property type="entry name" value="ANKYRIN REPEAT DOMAIN-CONTAINING PROTEIN 29-LIKE"/>
    <property type="match status" value="1"/>
</dbReference>
<feature type="repeat" description="ANK" evidence="3">
    <location>
        <begin position="116"/>
        <end position="148"/>
    </location>
</feature>
<dbReference type="SUPFAM" id="SSF48403">
    <property type="entry name" value="Ankyrin repeat"/>
    <property type="match status" value="1"/>
</dbReference>
<feature type="repeat" description="ANK" evidence="3">
    <location>
        <begin position="50"/>
        <end position="82"/>
    </location>
</feature>
<keyword evidence="1" id="KW-0677">Repeat</keyword>
<keyword evidence="4" id="KW-0175">Coiled coil</keyword>
<feature type="repeat" description="ANK" evidence="3">
    <location>
        <begin position="83"/>
        <end position="115"/>
    </location>
</feature>
<feature type="region of interest" description="Disordered" evidence="5">
    <location>
        <begin position="228"/>
        <end position="330"/>
    </location>
</feature>
<organism evidence="6 7">
    <name type="scientific">Cymbomonas tetramitiformis</name>
    <dbReference type="NCBI Taxonomy" id="36881"/>
    <lineage>
        <taxon>Eukaryota</taxon>
        <taxon>Viridiplantae</taxon>
        <taxon>Chlorophyta</taxon>
        <taxon>Pyramimonadophyceae</taxon>
        <taxon>Pyramimonadales</taxon>
        <taxon>Pyramimonadaceae</taxon>
        <taxon>Cymbomonas</taxon>
    </lineage>
</organism>
<keyword evidence="7" id="KW-1185">Reference proteome</keyword>
<dbReference type="PROSITE" id="PS50297">
    <property type="entry name" value="ANK_REP_REGION"/>
    <property type="match status" value="3"/>
</dbReference>
<keyword evidence="2 3" id="KW-0040">ANK repeat</keyword>
<dbReference type="Pfam" id="PF00023">
    <property type="entry name" value="Ank"/>
    <property type="match status" value="1"/>
</dbReference>
<dbReference type="SMART" id="SM00248">
    <property type="entry name" value="ANK"/>
    <property type="match status" value="3"/>
</dbReference>
<dbReference type="Pfam" id="PF12796">
    <property type="entry name" value="Ank_2"/>
    <property type="match status" value="1"/>
</dbReference>
<dbReference type="InterPro" id="IPR036770">
    <property type="entry name" value="Ankyrin_rpt-contain_sf"/>
</dbReference>
<evidence type="ECO:0000256" key="2">
    <source>
        <dbReference type="ARBA" id="ARBA00023043"/>
    </source>
</evidence>
<dbReference type="Gene3D" id="1.25.40.20">
    <property type="entry name" value="Ankyrin repeat-containing domain"/>
    <property type="match status" value="1"/>
</dbReference>
<dbReference type="Proteomes" id="UP001190700">
    <property type="component" value="Unassembled WGS sequence"/>
</dbReference>
<evidence type="ECO:0000256" key="4">
    <source>
        <dbReference type="SAM" id="Coils"/>
    </source>
</evidence>
<feature type="region of interest" description="Disordered" evidence="5">
    <location>
        <begin position="518"/>
        <end position="557"/>
    </location>
</feature>
<comment type="caution">
    <text evidence="6">The sequence shown here is derived from an EMBL/GenBank/DDBJ whole genome shotgun (WGS) entry which is preliminary data.</text>
</comment>
<evidence type="ECO:0000256" key="3">
    <source>
        <dbReference type="PROSITE-ProRule" id="PRU00023"/>
    </source>
</evidence>
<sequence length="694" mass="76525">MSADEQELSQGLLQAAWRGDQGKIIDLLPQWKAVLVGRDALPDSFPTDKDGYTPLHCAASGGHEPAVRALLEGGISPDTGDKSGATALHIAMASGAAGVVKALLDHGASMERVTKLGWTPLHSAAYWGQPEAALVLLEAGATLAARNSATSTAYTVAQNSQNSNEATRTLLAEWSARLRAARYQAPCQPPVRACCTNTSDSLRSEALCDMEPQIPLRCPTLAGEHQDECEAPDANLPPHPLTPHSQSAIFSRPGKNKSPSPSRRRQKNVGSPNGTEVLAPPGSTAKRMPRRPASAMASTREEPSEARPAGVYMPTGEGVHSPVRQMPQPRIDYGRGDAIEYLVRDETQLEPAPIGREDPAHNVRTILSRQTADIYYNDEHRRSQRMQEAQQRAADEARRNSVDTTRRQAYTRYGEDLVRTQRRQEEARRWEQYEEDLKRATRLAEHANQRAENEFRVSQIQARGRAAAKKEKAKREAWEEQQHGWEKWRAGHTRAVLESERRRIVDLKGRKMRMEGMTSSFAAIPLGPNTTRKKAFSDSPASGEEPESSGPGLQSISGVPEIDAKLQKVSKEEIHMLCKLFHIDYGRRNERRPSIVRRILSLALPRPTWIDVSDVIAALESVVDSKDGDEDGLGELSIVAQIPMVQMALQMGHEELKLCLQLLGIEYGSSRSSAINHLILACSMLGSQESLIRI</sequence>
<dbReference type="PANTHER" id="PTHR24171">
    <property type="entry name" value="ANKYRIN REPEAT DOMAIN-CONTAINING PROTEIN 39-RELATED"/>
    <property type="match status" value="1"/>
</dbReference>
<dbReference type="PROSITE" id="PS50088">
    <property type="entry name" value="ANK_REPEAT"/>
    <property type="match status" value="3"/>
</dbReference>
<dbReference type="EMBL" id="LGRX02003052">
    <property type="protein sequence ID" value="KAK3283060.1"/>
    <property type="molecule type" value="Genomic_DNA"/>
</dbReference>
<dbReference type="PRINTS" id="PR01415">
    <property type="entry name" value="ANKYRIN"/>
</dbReference>
<evidence type="ECO:0000313" key="7">
    <source>
        <dbReference type="Proteomes" id="UP001190700"/>
    </source>
</evidence>
<dbReference type="InterPro" id="IPR002110">
    <property type="entry name" value="Ankyrin_rpt"/>
</dbReference>
<gene>
    <name evidence="6" type="ORF">CYMTET_9229</name>
</gene>
<protein>
    <submittedName>
        <fullName evidence="6">Uncharacterized protein</fullName>
    </submittedName>
</protein>
<feature type="compositionally biased region" description="Basic and acidic residues" evidence="5">
    <location>
        <begin position="393"/>
        <end position="406"/>
    </location>
</feature>
<feature type="region of interest" description="Disordered" evidence="5">
    <location>
        <begin position="381"/>
        <end position="409"/>
    </location>
</feature>
<name>A0AAE0GRG9_9CHLO</name>
<feature type="compositionally biased region" description="Low complexity" evidence="5">
    <location>
        <begin position="537"/>
        <end position="552"/>
    </location>
</feature>
<accession>A0AAE0GRG9</accession>
<evidence type="ECO:0000313" key="6">
    <source>
        <dbReference type="EMBL" id="KAK3283060.1"/>
    </source>
</evidence>
<proteinExistence type="predicted"/>
<reference evidence="6 7" key="1">
    <citation type="journal article" date="2015" name="Genome Biol. Evol.">
        <title>Comparative Genomics of a Bacterivorous Green Alga Reveals Evolutionary Causalities and Consequences of Phago-Mixotrophic Mode of Nutrition.</title>
        <authorList>
            <person name="Burns J.A."/>
            <person name="Paasch A."/>
            <person name="Narechania A."/>
            <person name="Kim E."/>
        </authorList>
    </citation>
    <scope>NUCLEOTIDE SEQUENCE [LARGE SCALE GENOMIC DNA]</scope>
    <source>
        <strain evidence="6 7">PLY_AMNH</strain>
    </source>
</reference>
<evidence type="ECO:0000256" key="1">
    <source>
        <dbReference type="ARBA" id="ARBA00022737"/>
    </source>
</evidence>